<protein>
    <recommendedName>
        <fullName evidence="4">HTH CENPB-type domain-containing protein</fullName>
    </recommendedName>
</protein>
<gene>
    <name evidence="2" type="ORF">M421DRAFT_426988</name>
</gene>
<evidence type="ECO:0000256" key="1">
    <source>
        <dbReference type="SAM" id="MobiDB-lite"/>
    </source>
</evidence>
<feature type="region of interest" description="Disordered" evidence="1">
    <location>
        <begin position="304"/>
        <end position="350"/>
    </location>
</feature>
<feature type="compositionally biased region" description="Low complexity" evidence="1">
    <location>
        <begin position="339"/>
        <end position="350"/>
    </location>
</feature>
<feature type="compositionally biased region" description="Basic and acidic residues" evidence="1">
    <location>
        <begin position="304"/>
        <end position="313"/>
    </location>
</feature>
<dbReference type="EMBL" id="ML979032">
    <property type="protein sequence ID" value="KAF1922351.1"/>
    <property type="molecule type" value="Genomic_DNA"/>
</dbReference>
<dbReference type="Proteomes" id="UP000800082">
    <property type="component" value="Unassembled WGS sequence"/>
</dbReference>
<organism evidence="2 3">
    <name type="scientific">Didymella exigua CBS 183.55</name>
    <dbReference type="NCBI Taxonomy" id="1150837"/>
    <lineage>
        <taxon>Eukaryota</taxon>
        <taxon>Fungi</taxon>
        <taxon>Dikarya</taxon>
        <taxon>Ascomycota</taxon>
        <taxon>Pezizomycotina</taxon>
        <taxon>Dothideomycetes</taxon>
        <taxon>Pleosporomycetidae</taxon>
        <taxon>Pleosporales</taxon>
        <taxon>Pleosporineae</taxon>
        <taxon>Didymellaceae</taxon>
        <taxon>Didymella</taxon>
    </lineage>
</organism>
<keyword evidence="3" id="KW-1185">Reference proteome</keyword>
<reference evidence="2" key="1">
    <citation type="journal article" date="2020" name="Stud. Mycol.">
        <title>101 Dothideomycetes genomes: a test case for predicting lifestyles and emergence of pathogens.</title>
        <authorList>
            <person name="Haridas S."/>
            <person name="Albert R."/>
            <person name="Binder M."/>
            <person name="Bloem J."/>
            <person name="Labutti K."/>
            <person name="Salamov A."/>
            <person name="Andreopoulos B."/>
            <person name="Baker S."/>
            <person name="Barry K."/>
            <person name="Bills G."/>
            <person name="Bluhm B."/>
            <person name="Cannon C."/>
            <person name="Castanera R."/>
            <person name="Culley D."/>
            <person name="Daum C."/>
            <person name="Ezra D."/>
            <person name="Gonzalez J."/>
            <person name="Henrissat B."/>
            <person name="Kuo A."/>
            <person name="Liang C."/>
            <person name="Lipzen A."/>
            <person name="Lutzoni F."/>
            <person name="Magnuson J."/>
            <person name="Mondo S."/>
            <person name="Nolan M."/>
            <person name="Ohm R."/>
            <person name="Pangilinan J."/>
            <person name="Park H.-J."/>
            <person name="Ramirez L."/>
            <person name="Alfaro M."/>
            <person name="Sun H."/>
            <person name="Tritt A."/>
            <person name="Yoshinaga Y."/>
            <person name="Zwiers L.-H."/>
            <person name="Turgeon B."/>
            <person name="Goodwin S."/>
            <person name="Spatafora J."/>
            <person name="Crous P."/>
            <person name="Grigoriev I."/>
        </authorList>
    </citation>
    <scope>NUCLEOTIDE SEQUENCE</scope>
    <source>
        <strain evidence="2">CBS 183.55</strain>
    </source>
</reference>
<dbReference type="AlphaFoldDB" id="A0A6A5R2S3"/>
<evidence type="ECO:0000313" key="3">
    <source>
        <dbReference type="Proteomes" id="UP000800082"/>
    </source>
</evidence>
<dbReference type="RefSeq" id="XP_033442604.1">
    <property type="nucleotide sequence ID" value="XM_033594550.1"/>
</dbReference>
<proteinExistence type="predicted"/>
<dbReference type="OrthoDB" id="3938460at2759"/>
<accession>A0A6A5R2S3</accession>
<name>A0A6A5R2S3_9PLEO</name>
<dbReference type="GeneID" id="54352218"/>
<evidence type="ECO:0008006" key="4">
    <source>
        <dbReference type="Google" id="ProtNLM"/>
    </source>
</evidence>
<evidence type="ECO:0000313" key="2">
    <source>
        <dbReference type="EMBL" id="KAF1922351.1"/>
    </source>
</evidence>
<sequence>MAGLVIIYHLLPTRDIVQHFASIICGFEVRKTWVTRFVQRHNKALTPQWTSAMASKRHAANSYSKYSLYFDMLELKISKKGIEPKHTYNIDEKGFIIRKISKQKRVFSRTSYSNKRFWQALEDGNREWVTLVACVGASGVALPPGLIMAGDSGNVQDAWVRDIKQLKHRCFVTPLNCNKVLKRFPKGAATLSTPLPPKAGTTARKIIRKLDSVIGNRYSNKARALYHKVHHLVIKNKLLNNNIQGLTELLLIKKKQDKKSKALTLIIKETAHAEKLKKANIKELKAANKLYNNKIKEQKREAAAAVKEVRDRNQLPNKGKRKASKAPQAPAAKKRRSAQPRSGAVAAAAALPCGTHTTRSSHTATLYK</sequence>